<feature type="region of interest" description="Disordered" evidence="1">
    <location>
        <begin position="1"/>
        <end position="22"/>
    </location>
</feature>
<keyword evidence="3" id="KW-1185">Reference proteome</keyword>
<evidence type="ECO:0000313" key="3">
    <source>
        <dbReference type="Proteomes" id="UP001151760"/>
    </source>
</evidence>
<protein>
    <recommendedName>
        <fullName evidence="4">Reverse transcriptase domain-containing protein</fullName>
    </recommendedName>
</protein>
<reference evidence="2" key="1">
    <citation type="journal article" date="2022" name="Int. J. Mol. Sci.">
        <title>Draft Genome of Tanacetum Coccineum: Genomic Comparison of Closely Related Tanacetum-Family Plants.</title>
        <authorList>
            <person name="Yamashiro T."/>
            <person name="Shiraishi A."/>
            <person name="Nakayama K."/>
            <person name="Satake H."/>
        </authorList>
    </citation>
    <scope>NUCLEOTIDE SEQUENCE</scope>
</reference>
<sequence length="469" mass="53608">MQSTVNDPEVNAVKDPGQQSNPALNSINGCGLYSKKLHQYAELLANDKSDSFLLKGLEKSINQSDLESCESLGNKSDNDSDLEKSIRRIYSFNTSYSVTRMRETDEMHVLEKHKGAIAWKMSDIKGISPSLCTHKILMEDDFKPFIQSQRHLNPKVQDVVKNEIVKLLDSGLIYLISDNSIEFLLDEKKSTLVVELGKVLLGYKAKAVEIHKSTMNSIPLYRDVEPRLISWVLLLQSFDIEIKDKKGAKNLAADHLSRLENPDLGAFTKEEIADEFPDEHLMILKAELNDDAPLCLNNVMRRCVAGNEILEILAHCHSGPTRGHHSASITGRKIYESGFFWPSIYKGQTSCFMELNVLMELRDGAYEKTRIYKERTKKWHNSRLRGDKDFRVGDKVLLFNRDLDAIREKLKSKWYGPNVVKIVYPYGTVEITNKNGISFKVNGQRLKKYYDRHIDTDDKEVVKFKENTT</sequence>
<gene>
    <name evidence="2" type="ORF">Tco_0940143</name>
</gene>
<comment type="caution">
    <text evidence="2">The sequence shown here is derived from an EMBL/GenBank/DDBJ whole genome shotgun (WGS) entry which is preliminary data.</text>
</comment>
<dbReference type="PANTHER" id="PTHR34072:SF57">
    <property type="entry name" value="RNA-DIRECTED DNA POLYMERASE"/>
    <property type="match status" value="1"/>
</dbReference>
<evidence type="ECO:0000313" key="2">
    <source>
        <dbReference type="EMBL" id="GJT40278.1"/>
    </source>
</evidence>
<evidence type="ECO:0000256" key="1">
    <source>
        <dbReference type="SAM" id="MobiDB-lite"/>
    </source>
</evidence>
<dbReference type="Gene3D" id="3.10.10.10">
    <property type="entry name" value="HIV Type 1 Reverse Transcriptase, subunit A, domain 1"/>
    <property type="match status" value="1"/>
</dbReference>
<evidence type="ECO:0008006" key="4">
    <source>
        <dbReference type="Google" id="ProtNLM"/>
    </source>
</evidence>
<dbReference type="PANTHER" id="PTHR34072">
    <property type="entry name" value="ENZYMATIC POLYPROTEIN-RELATED"/>
    <property type="match status" value="1"/>
</dbReference>
<reference evidence="2" key="2">
    <citation type="submission" date="2022-01" db="EMBL/GenBank/DDBJ databases">
        <authorList>
            <person name="Yamashiro T."/>
            <person name="Shiraishi A."/>
            <person name="Satake H."/>
            <person name="Nakayama K."/>
        </authorList>
    </citation>
    <scope>NUCLEOTIDE SEQUENCE</scope>
</reference>
<dbReference type="EMBL" id="BQNB010015458">
    <property type="protein sequence ID" value="GJT40278.1"/>
    <property type="molecule type" value="Genomic_DNA"/>
</dbReference>
<name>A0ABQ5DNV2_9ASTR</name>
<dbReference type="Proteomes" id="UP001151760">
    <property type="component" value="Unassembled WGS sequence"/>
</dbReference>
<proteinExistence type="predicted"/>
<organism evidence="2 3">
    <name type="scientific">Tanacetum coccineum</name>
    <dbReference type="NCBI Taxonomy" id="301880"/>
    <lineage>
        <taxon>Eukaryota</taxon>
        <taxon>Viridiplantae</taxon>
        <taxon>Streptophyta</taxon>
        <taxon>Embryophyta</taxon>
        <taxon>Tracheophyta</taxon>
        <taxon>Spermatophyta</taxon>
        <taxon>Magnoliopsida</taxon>
        <taxon>eudicotyledons</taxon>
        <taxon>Gunneridae</taxon>
        <taxon>Pentapetalae</taxon>
        <taxon>asterids</taxon>
        <taxon>campanulids</taxon>
        <taxon>Asterales</taxon>
        <taxon>Asteraceae</taxon>
        <taxon>Asteroideae</taxon>
        <taxon>Anthemideae</taxon>
        <taxon>Anthemidinae</taxon>
        <taxon>Tanacetum</taxon>
    </lineage>
</organism>
<accession>A0ABQ5DNV2</accession>